<keyword evidence="4" id="KW-1185">Reference proteome</keyword>
<comment type="caution">
    <text evidence="3">The sequence shown here is derived from an EMBL/GenBank/DDBJ whole genome shotgun (WGS) entry which is preliminary data.</text>
</comment>
<reference evidence="3 4" key="1">
    <citation type="journal article" date="2020" name="Fungal Divers.">
        <title>Resolving the Mortierellaceae phylogeny through synthesis of multi-gene phylogenetics and phylogenomics.</title>
        <authorList>
            <person name="Vandepol N."/>
            <person name="Liber J."/>
            <person name="Desiro A."/>
            <person name="Na H."/>
            <person name="Kennedy M."/>
            <person name="Barry K."/>
            <person name="Grigoriev I.V."/>
            <person name="Miller A.N."/>
            <person name="O'Donnell K."/>
            <person name="Stajich J.E."/>
            <person name="Bonito G."/>
        </authorList>
    </citation>
    <scope>NUCLEOTIDE SEQUENCE [LARGE SCALE GENOMIC DNA]</scope>
    <source>
        <strain evidence="3 4">AD045</strain>
    </source>
</reference>
<evidence type="ECO:0008006" key="5">
    <source>
        <dbReference type="Google" id="ProtNLM"/>
    </source>
</evidence>
<dbReference type="Proteomes" id="UP001194696">
    <property type="component" value="Unassembled WGS sequence"/>
</dbReference>
<accession>A0ABQ7JNB9</accession>
<feature type="region of interest" description="Disordered" evidence="1">
    <location>
        <begin position="380"/>
        <end position="403"/>
    </location>
</feature>
<keyword evidence="2" id="KW-0812">Transmembrane</keyword>
<feature type="transmembrane region" description="Helical" evidence="2">
    <location>
        <begin position="275"/>
        <end position="297"/>
    </location>
</feature>
<organism evidence="3 4">
    <name type="scientific">Linnemannia gamsii</name>
    <dbReference type="NCBI Taxonomy" id="64522"/>
    <lineage>
        <taxon>Eukaryota</taxon>
        <taxon>Fungi</taxon>
        <taxon>Fungi incertae sedis</taxon>
        <taxon>Mucoromycota</taxon>
        <taxon>Mortierellomycotina</taxon>
        <taxon>Mortierellomycetes</taxon>
        <taxon>Mortierellales</taxon>
        <taxon>Mortierellaceae</taxon>
        <taxon>Linnemannia</taxon>
    </lineage>
</organism>
<sequence>MTSGSTPIPVYNQACLATDSTSTSPSFFLVGSSSPGSLEVNYVNSPDSTTVNRVAAQNDQFAWTPNAAKLCYIYPSATSANPALKIIQFGSGYDMVHQPVDTDDAMLVVGTYGSYSGASPAGYTIVFDKSSRGQIFSAAGNLLANATNYVPTVALGIPTVINMNGITLTPNAIPITMGSVAYILDKEANGTTAIYTLNPSASSTLARVYNIGDSLPFTNNMAAAALNNRLLTYSVNKTGANINTFDLTSRSWSGIGLIKASVSEDPNTKSSSVPLGAIIGGVVGGLLLVGFALFFIFRRFRPRQLIEKPAKGAAAELAPLSLDMSKFHDGDQGYIQQVQYVPYDQRHALQYVQGHTPYVQPPGQGQVRYDQGYFPYNPAYERPTSFIPPPPPPPVNNNNKNQDSNAYKTYQAIMEEAGGSPIASTTVHSASYVSPVSCQDNAVHQQGSPKSTHFKSQRTSVNKQGPQYDPVGHFSGSQARSPQSVSNPSHGQ</sequence>
<feature type="region of interest" description="Disordered" evidence="1">
    <location>
        <begin position="441"/>
        <end position="492"/>
    </location>
</feature>
<evidence type="ECO:0000256" key="2">
    <source>
        <dbReference type="SAM" id="Phobius"/>
    </source>
</evidence>
<keyword evidence="2" id="KW-0472">Membrane</keyword>
<proteinExistence type="predicted"/>
<evidence type="ECO:0000313" key="3">
    <source>
        <dbReference type="EMBL" id="KAG0281978.1"/>
    </source>
</evidence>
<evidence type="ECO:0000256" key="1">
    <source>
        <dbReference type="SAM" id="MobiDB-lite"/>
    </source>
</evidence>
<feature type="compositionally biased region" description="Pro residues" evidence="1">
    <location>
        <begin position="386"/>
        <end position="395"/>
    </location>
</feature>
<gene>
    <name evidence="3" type="ORF">BGZ96_000960</name>
</gene>
<protein>
    <recommendedName>
        <fullName evidence="5">Transmembrane protein</fullName>
    </recommendedName>
</protein>
<feature type="compositionally biased region" description="Polar residues" evidence="1">
    <location>
        <begin position="441"/>
        <end position="451"/>
    </location>
</feature>
<keyword evidence="2" id="KW-1133">Transmembrane helix</keyword>
<evidence type="ECO:0000313" key="4">
    <source>
        <dbReference type="Proteomes" id="UP001194696"/>
    </source>
</evidence>
<name>A0ABQ7JNB9_9FUNG</name>
<feature type="compositionally biased region" description="Polar residues" evidence="1">
    <location>
        <begin position="475"/>
        <end position="492"/>
    </location>
</feature>
<dbReference type="EMBL" id="JAAAIM010001146">
    <property type="protein sequence ID" value="KAG0281978.1"/>
    <property type="molecule type" value="Genomic_DNA"/>
</dbReference>